<keyword evidence="4 6" id="KW-1133">Transmembrane helix</keyword>
<dbReference type="RefSeq" id="WP_199567080.1">
    <property type="nucleotide sequence ID" value="NZ_JAENBP010000001.1"/>
</dbReference>
<dbReference type="Pfam" id="PF01943">
    <property type="entry name" value="Polysacc_synt"/>
    <property type="match status" value="1"/>
</dbReference>
<keyword evidence="3 6" id="KW-0812">Transmembrane</keyword>
<gene>
    <name evidence="7" type="ORF">JHK64_00705</name>
</gene>
<comment type="caution">
    <text evidence="7">The sequence shown here is derived from an EMBL/GenBank/DDBJ whole genome shotgun (WGS) entry which is preliminary data.</text>
</comment>
<feature type="transmembrane region" description="Helical" evidence="6">
    <location>
        <begin position="302"/>
        <end position="322"/>
    </location>
</feature>
<feature type="transmembrane region" description="Helical" evidence="6">
    <location>
        <begin position="470"/>
        <end position="492"/>
    </location>
</feature>
<evidence type="ECO:0000313" key="8">
    <source>
        <dbReference type="Proteomes" id="UP000644875"/>
    </source>
</evidence>
<feature type="transmembrane region" description="Helical" evidence="6">
    <location>
        <begin position="60"/>
        <end position="78"/>
    </location>
</feature>
<feature type="transmembrane region" description="Helical" evidence="6">
    <location>
        <begin position="252"/>
        <end position="268"/>
    </location>
</feature>
<accession>A0A934P8K9</accession>
<organism evidence="7 8">
    <name type="scientific">Streptococcus zalophi</name>
    <dbReference type="NCBI Taxonomy" id="640031"/>
    <lineage>
        <taxon>Bacteria</taxon>
        <taxon>Bacillati</taxon>
        <taxon>Bacillota</taxon>
        <taxon>Bacilli</taxon>
        <taxon>Lactobacillales</taxon>
        <taxon>Streptococcaceae</taxon>
        <taxon>Streptococcus</taxon>
    </lineage>
</organism>
<name>A0A934P8K9_9STRE</name>
<feature type="transmembrane region" description="Helical" evidence="6">
    <location>
        <begin position="407"/>
        <end position="426"/>
    </location>
</feature>
<feature type="transmembrane region" description="Helical" evidence="6">
    <location>
        <begin position="504"/>
        <end position="530"/>
    </location>
</feature>
<feature type="transmembrane region" description="Helical" evidence="6">
    <location>
        <begin position="343"/>
        <end position="366"/>
    </location>
</feature>
<protein>
    <submittedName>
        <fullName evidence="7">Polysaccharide biosynthesis protein</fullName>
    </submittedName>
</protein>
<dbReference type="InterPro" id="IPR002797">
    <property type="entry name" value="Polysacc_synth"/>
</dbReference>
<feature type="transmembrane region" description="Helical" evidence="6">
    <location>
        <begin position="432"/>
        <end position="450"/>
    </location>
</feature>
<evidence type="ECO:0000256" key="4">
    <source>
        <dbReference type="ARBA" id="ARBA00022989"/>
    </source>
</evidence>
<feature type="transmembrane region" description="Helical" evidence="6">
    <location>
        <begin position="99"/>
        <end position="122"/>
    </location>
</feature>
<evidence type="ECO:0000256" key="5">
    <source>
        <dbReference type="ARBA" id="ARBA00023136"/>
    </source>
</evidence>
<dbReference type="InterPro" id="IPR050833">
    <property type="entry name" value="Poly_Biosynth_Transport"/>
</dbReference>
<evidence type="ECO:0000256" key="6">
    <source>
        <dbReference type="SAM" id="Phobius"/>
    </source>
</evidence>
<dbReference type="CDD" id="cd13124">
    <property type="entry name" value="MATE_SpoVB_like"/>
    <property type="match status" value="1"/>
</dbReference>
<evidence type="ECO:0000313" key="7">
    <source>
        <dbReference type="EMBL" id="MBJ8349149.1"/>
    </source>
</evidence>
<feature type="transmembrane region" description="Helical" evidence="6">
    <location>
        <begin position="203"/>
        <end position="221"/>
    </location>
</feature>
<feature type="transmembrane region" description="Helical" evidence="6">
    <location>
        <begin position="372"/>
        <end position="395"/>
    </location>
</feature>
<dbReference type="Proteomes" id="UP000644875">
    <property type="component" value="Unassembled WGS sequence"/>
</dbReference>
<dbReference type="AlphaFoldDB" id="A0A934P8K9"/>
<dbReference type="PANTHER" id="PTHR30250">
    <property type="entry name" value="PST FAMILY PREDICTED COLANIC ACID TRANSPORTER"/>
    <property type="match status" value="1"/>
</dbReference>
<feature type="transmembrane region" description="Helical" evidence="6">
    <location>
        <begin position="134"/>
        <end position="155"/>
    </location>
</feature>
<feature type="transmembrane region" description="Helical" evidence="6">
    <location>
        <begin position="176"/>
        <end position="197"/>
    </location>
</feature>
<proteinExistence type="predicted"/>
<evidence type="ECO:0000256" key="1">
    <source>
        <dbReference type="ARBA" id="ARBA00004651"/>
    </source>
</evidence>
<dbReference type="EMBL" id="JAENBP010000001">
    <property type="protein sequence ID" value="MBJ8349149.1"/>
    <property type="molecule type" value="Genomic_DNA"/>
</dbReference>
<keyword evidence="2" id="KW-1003">Cell membrane</keyword>
<evidence type="ECO:0000256" key="2">
    <source>
        <dbReference type="ARBA" id="ARBA00022475"/>
    </source>
</evidence>
<dbReference type="InterPro" id="IPR024923">
    <property type="entry name" value="PG_synth_SpoVB"/>
</dbReference>
<comment type="subcellular location">
    <subcellularLocation>
        <location evidence="1">Cell membrane</location>
        <topology evidence="1">Multi-pass membrane protein</topology>
    </subcellularLocation>
</comment>
<keyword evidence="5 6" id="KW-0472">Membrane</keyword>
<dbReference type="PANTHER" id="PTHR30250:SF21">
    <property type="entry name" value="LIPID II FLIPPASE MURJ"/>
    <property type="match status" value="1"/>
</dbReference>
<reference evidence="7 8" key="1">
    <citation type="journal article" date="2021" name="Int. J. Syst. Evol. Microbiol.">
        <title>Streptococcus vicugnae sp. nov., isolated from faeces of alpacas (Vicugna pacos) and cattle (Bos taurus), Streptococcus zalophi sp. nov., and Streptococcus pacificus sp. nov., isolated from respiratory tract of California sea lions (Zalophus californianus).</title>
        <authorList>
            <person name="Volokhov D.V."/>
            <person name="Zagorodnyaya T.A."/>
            <person name="Shen Z."/>
            <person name="Blom J."/>
            <person name="Furtak V.A."/>
            <person name="Eisenberg T."/>
            <person name="Fan P."/>
            <person name="Jeong K.C."/>
            <person name="Gao Y."/>
            <person name="Zhang S."/>
            <person name="Amselle M."/>
        </authorList>
    </citation>
    <scope>NUCLEOTIDE SEQUENCE [LARGE SCALE GENOMIC DNA]</scope>
    <source>
        <strain evidence="8">CSL7508-lung</strain>
    </source>
</reference>
<dbReference type="GO" id="GO:0005886">
    <property type="term" value="C:plasma membrane"/>
    <property type="evidence" value="ECO:0007669"/>
    <property type="project" value="UniProtKB-SubCell"/>
</dbReference>
<feature type="transmembrane region" description="Helical" evidence="6">
    <location>
        <begin position="20"/>
        <end position="40"/>
    </location>
</feature>
<keyword evidence="8" id="KW-1185">Reference proteome</keyword>
<evidence type="ECO:0000256" key="3">
    <source>
        <dbReference type="ARBA" id="ARBA00022692"/>
    </source>
</evidence>
<sequence length="545" mass="60499">MSKQKSKMTQQEKMVQGTAWLTFGNFLSRLLGAIYIIPWYAWMAPHAAEANALFGMGYEIYALFLLVSTVGIPVAVAKQVAKYNTLDKPEMSFYLIRKVFMFMLLLGSFFAVIMFFGSPVLAGLSGGGKDLIPVMQSLTLAVLVFPAMSVLRGFFQGFNNLKPYAISQIAEQVIRVIWMLLTAFYIMKMGSGDYVAAVTQSTFAAFIGMFASLSVLVYFLWKENMLHQVFLKAPKSIDLDTKSILMETIKEAIPFVITGSAIQVFRLIDQMTFINSMGWFTDYSNRELRIMFAYFSSNPGKLTMILIAVATAIAGTGIPLLTENIVKNDKKAAAKLVINNTQMLFLFLLPAIFGSVVLAVPLYTVFYGVPDVLALHLFIVSLLQTIFLGLYTVSSPMLQALFENRKAVLYFLYGVIAKLILQIPFIFVFHSYGPLLSTMIALIIPIVFIYKRIHEITNFNRSLLVKSSTLMIIMTIVMIVAVIVVNSILGLIALPQNRLLSVVYLILVGGVGIVVYGGLSLWSGALDLLLGTKAVALRKKLGWEK</sequence>